<evidence type="ECO:0000313" key="2">
    <source>
        <dbReference type="EMBL" id="RSU52222.1"/>
    </source>
</evidence>
<reference evidence="2 3" key="1">
    <citation type="submission" date="2018-07" db="EMBL/GenBank/DDBJ databases">
        <title>Genomic and Epidemiologic Investigation of an Indolent Hospital Outbreak.</title>
        <authorList>
            <person name="Johnson R.C."/>
            <person name="Deming C."/>
            <person name="Conlan S."/>
            <person name="Zellmer C.J."/>
            <person name="Michelin A.V."/>
            <person name="Lee-Lin S."/>
            <person name="Thomas P.J."/>
            <person name="Park M."/>
            <person name="Weingarten R.A."/>
            <person name="Less J."/>
            <person name="Dekker J.P."/>
            <person name="Frank K.M."/>
            <person name="Musser K.A."/>
            <person name="Mcquiston J.R."/>
            <person name="Henderson D.K."/>
            <person name="Lau A.F."/>
            <person name="Palmore T.N."/>
            <person name="Segre J.A."/>
        </authorList>
    </citation>
    <scope>NUCLEOTIDE SEQUENCE [LARGE SCALE GENOMIC DNA]</scope>
    <source>
        <strain evidence="2 3">SK-NIH.Env6_1116</strain>
    </source>
</reference>
<evidence type="ECO:0000259" key="1">
    <source>
        <dbReference type="Pfam" id="PF01656"/>
    </source>
</evidence>
<protein>
    <submittedName>
        <fullName evidence="2">ParA family protein</fullName>
    </submittedName>
</protein>
<sequence>MRTIAINVEKGGAGKTTIACHLAWLLADAGHRVLVLDLDRQCNATDALSDFESLGSCKPLFEADYAAPDELPRLAIYSNRMGGEYDASYPTALGNVRKNFPVLNPHFDFCIIDTPPSWSWINFAALLICDHLIVPVELGPFGPAATKQVSDSIATVNQRRTKPIHVAGLVPNRVRPNDSHQMKMLEALKSKVGKNLFTHYLPERAHYSQAIQEHVPVWRFGKDVRSSLPPMRAFLEEAMTRIGSEK</sequence>
<dbReference type="CDD" id="cd02042">
    <property type="entry name" value="ParAB_family"/>
    <property type="match status" value="1"/>
</dbReference>
<comment type="caution">
    <text evidence="2">The sequence shown here is derived from an EMBL/GenBank/DDBJ whole genome shotgun (WGS) entry which is preliminary data.</text>
</comment>
<dbReference type="InterPro" id="IPR027417">
    <property type="entry name" value="P-loop_NTPase"/>
</dbReference>
<dbReference type="AlphaFoldDB" id="A0A430BKR0"/>
<dbReference type="PANTHER" id="PTHR13696">
    <property type="entry name" value="P-LOOP CONTAINING NUCLEOSIDE TRIPHOSPHATE HYDROLASE"/>
    <property type="match status" value="1"/>
</dbReference>
<dbReference type="PANTHER" id="PTHR13696:SF99">
    <property type="entry name" value="COBYRINIC ACID AC-DIAMIDE SYNTHASE"/>
    <property type="match status" value="1"/>
</dbReference>
<dbReference type="InterPro" id="IPR050678">
    <property type="entry name" value="DNA_Partitioning_ATPase"/>
</dbReference>
<feature type="domain" description="CobQ/CobB/MinD/ParA nucleotide binding" evidence="1">
    <location>
        <begin position="4"/>
        <end position="217"/>
    </location>
</feature>
<accession>A0A430BKR0</accession>
<dbReference type="SUPFAM" id="SSF52540">
    <property type="entry name" value="P-loop containing nucleoside triphosphate hydrolases"/>
    <property type="match status" value="1"/>
</dbReference>
<dbReference type="InterPro" id="IPR002586">
    <property type="entry name" value="CobQ/CobB/MinD/ParA_Nub-bd_dom"/>
</dbReference>
<proteinExistence type="predicted"/>
<dbReference type="RefSeq" id="WP_125999651.1">
    <property type="nucleotide sequence ID" value="NZ_QRAL01000035.1"/>
</dbReference>
<dbReference type="Proteomes" id="UP000287401">
    <property type="component" value="Unassembled WGS sequence"/>
</dbReference>
<dbReference type="Gene3D" id="3.40.50.300">
    <property type="entry name" value="P-loop containing nucleotide triphosphate hydrolases"/>
    <property type="match status" value="1"/>
</dbReference>
<dbReference type="EMBL" id="QRAL01000035">
    <property type="protein sequence ID" value="RSU52222.1"/>
    <property type="molecule type" value="Genomic_DNA"/>
</dbReference>
<organism evidence="2 3">
    <name type="scientific">Sphingobium yanoikuyae</name>
    <name type="common">Sphingomonas yanoikuyae</name>
    <dbReference type="NCBI Taxonomy" id="13690"/>
    <lineage>
        <taxon>Bacteria</taxon>
        <taxon>Pseudomonadati</taxon>
        <taxon>Pseudomonadota</taxon>
        <taxon>Alphaproteobacteria</taxon>
        <taxon>Sphingomonadales</taxon>
        <taxon>Sphingomonadaceae</taxon>
        <taxon>Sphingobium</taxon>
    </lineage>
</organism>
<gene>
    <name evidence="2" type="ORF">DAH51_21605</name>
</gene>
<name>A0A430BKR0_SPHYA</name>
<dbReference type="Pfam" id="PF01656">
    <property type="entry name" value="CbiA"/>
    <property type="match status" value="1"/>
</dbReference>
<evidence type="ECO:0000313" key="3">
    <source>
        <dbReference type="Proteomes" id="UP000287401"/>
    </source>
</evidence>